<evidence type="ECO:0000256" key="4">
    <source>
        <dbReference type="SAM" id="MobiDB-lite"/>
    </source>
</evidence>
<dbReference type="GO" id="GO:0003712">
    <property type="term" value="F:transcription coregulator activity"/>
    <property type="evidence" value="ECO:0007669"/>
    <property type="project" value="TreeGrafter"/>
</dbReference>
<dbReference type="InterPro" id="IPR052435">
    <property type="entry name" value="YY1-Transcr_Regul"/>
</dbReference>
<organism evidence="5 6">
    <name type="scientific">Aphis gossypii</name>
    <name type="common">Cotton aphid</name>
    <dbReference type="NCBI Taxonomy" id="80765"/>
    <lineage>
        <taxon>Eukaryota</taxon>
        <taxon>Metazoa</taxon>
        <taxon>Ecdysozoa</taxon>
        <taxon>Arthropoda</taxon>
        <taxon>Hexapoda</taxon>
        <taxon>Insecta</taxon>
        <taxon>Pterygota</taxon>
        <taxon>Neoptera</taxon>
        <taxon>Paraneoptera</taxon>
        <taxon>Hemiptera</taxon>
        <taxon>Sternorrhyncha</taxon>
        <taxon>Aphidomorpha</taxon>
        <taxon>Aphidoidea</taxon>
        <taxon>Aphididae</taxon>
        <taxon>Aphidini</taxon>
        <taxon>Aphis</taxon>
        <taxon>Aphis</taxon>
    </lineage>
</organism>
<feature type="region of interest" description="Disordered" evidence="4">
    <location>
        <begin position="348"/>
        <end position="375"/>
    </location>
</feature>
<accession>A0A9P0J484</accession>
<keyword evidence="3" id="KW-0539">Nucleus</keyword>
<evidence type="ECO:0000313" key="6">
    <source>
        <dbReference type="Proteomes" id="UP001154329"/>
    </source>
</evidence>
<gene>
    <name evidence="5" type="ORF">APHIGO_LOCUS6545</name>
</gene>
<keyword evidence="6" id="KW-1185">Reference proteome</keyword>
<reference evidence="5" key="1">
    <citation type="submission" date="2022-02" db="EMBL/GenBank/DDBJ databases">
        <authorList>
            <person name="King R."/>
        </authorList>
    </citation>
    <scope>NUCLEOTIDE SEQUENCE</scope>
</reference>
<keyword evidence="2" id="KW-0804">Transcription</keyword>
<name>A0A9P0J484_APHGO</name>
<evidence type="ECO:0000256" key="2">
    <source>
        <dbReference type="ARBA" id="ARBA00023163"/>
    </source>
</evidence>
<evidence type="ECO:0000313" key="5">
    <source>
        <dbReference type="EMBL" id="CAH1725468.1"/>
    </source>
</evidence>
<evidence type="ECO:0008006" key="7">
    <source>
        <dbReference type="Google" id="ProtNLM"/>
    </source>
</evidence>
<reference evidence="5" key="2">
    <citation type="submission" date="2022-10" db="EMBL/GenBank/DDBJ databases">
        <authorList>
            <consortium name="ENA_rothamsted_submissions"/>
            <consortium name="culmorum"/>
            <person name="King R."/>
        </authorList>
    </citation>
    <scope>NUCLEOTIDE SEQUENCE</scope>
</reference>
<dbReference type="PANTHER" id="PTHR16088">
    <property type="entry name" value="YY1 ASSOCIATED PROTEIN-RELATED"/>
    <property type="match status" value="1"/>
</dbReference>
<dbReference type="Proteomes" id="UP001154329">
    <property type="component" value="Chromosome 2"/>
</dbReference>
<dbReference type="AlphaFoldDB" id="A0A9P0J484"/>
<keyword evidence="1" id="KW-0805">Transcription regulation</keyword>
<dbReference type="EMBL" id="OU899035">
    <property type="protein sequence ID" value="CAH1725468.1"/>
    <property type="molecule type" value="Genomic_DNA"/>
</dbReference>
<evidence type="ECO:0000256" key="3">
    <source>
        <dbReference type="ARBA" id="ARBA00023242"/>
    </source>
</evidence>
<dbReference type="GO" id="GO:0006355">
    <property type="term" value="P:regulation of DNA-templated transcription"/>
    <property type="evidence" value="ECO:0007669"/>
    <property type="project" value="TreeGrafter"/>
</dbReference>
<sequence>MFNNKAMDQCQIDGIEELKIANDVNLETTTNNMKSIRHITIKKNTSESDHRTPKRKIDILNSNILKKKKKYETALAAIFPENDQSYSQYAQDYAEGYMKKMRERLDTESFDLAIKLLASFGDADDSNINLLYEQITEVLTDKNDDLIYEFLGFLLPGQALSIGKFTDYLELTRIKEFIRKLQVCMKKQPTQVRKILNNLFHLSKSENITPLEVHTAMLPLLKSNPILVDCFFQLIPTEHPPESFFSDDNWEDLDIDQSNNCGIDYEEIIPSDSEDHTQLNICHCMCHKPGDNTHCRSCGLKFFKGRIYFDTLEGLKLAKINFEGADPSIVQSKIDRTEENITVKQKNRKSLIKNSSPGSAEDIKGSTGTESEEDLIDVKPKKRQKSKVVQSLKLKFKKEENHKCKDEQELNIETGKSIVHVTNEDLKSSEMVFICIPKTEASVKIIPKKKLKVDIKENAIQKDYETINQIKFDTVNLDNFNSDVIEKNIEIKTEVFSDQNDVNDVSKELKKELNFLPSSVVIDNITEADIQYEKYQIPNQIKVEFTNDTIKGNFSENNQSINEQQQSLEKSNNLTIKQEFSDDLDIGSISNKKQCDDHNTPIKLTESNFFASTTRSDINETLLDKNITIKSEAIDNLSECYVHVRNKRDNNESEKQMINKWTIDEDKIILQTCKRVEDIEVLLETINRRIPQRSVSEIQERFTTLMTLLEQMIEVKQN</sequence>
<dbReference type="Gene3D" id="1.10.10.60">
    <property type="entry name" value="Homeodomain-like"/>
    <property type="match status" value="1"/>
</dbReference>
<dbReference type="GO" id="GO:0005634">
    <property type="term" value="C:nucleus"/>
    <property type="evidence" value="ECO:0007669"/>
    <property type="project" value="TreeGrafter"/>
</dbReference>
<proteinExistence type="predicted"/>
<evidence type="ECO:0000256" key="1">
    <source>
        <dbReference type="ARBA" id="ARBA00023015"/>
    </source>
</evidence>
<protein>
    <recommendedName>
        <fullName evidence="7">GON-4-like protein</fullName>
    </recommendedName>
</protein>
<dbReference type="PANTHER" id="PTHR16088:SF3">
    <property type="entry name" value="GON-4-LIKE PROTEIN"/>
    <property type="match status" value="1"/>
</dbReference>